<keyword evidence="3" id="KW-0472">Membrane</keyword>
<dbReference type="STRING" id="67003.A0A1X0NTZ0"/>
<feature type="region of interest" description="Disordered" evidence="2">
    <location>
        <begin position="184"/>
        <end position="248"/>
    </location>
</feature>
<feature type="compositionally biased region" description="Low complexity" evidence="2">
    <location>
        <begin position="184"/>
        <end position="211"/>
    </location>
</feature>
<feature type="compositionally biased region" description="Basic and acidic residues" evidence="2">
    <location>
        <begin position="215"/>
        <end position="226"/>
    </location>
</feature>
<dbReference type="Pfam" id="PF20434">
    <property type="entry name" value="BD-FAE"/>
    <property type="match status" value="1"/>
</dbReference>
<dbReference type="VEuPathDB" id="TriTrypDB:TM35_000181380"/>
<dbReference type="EMBL" id="NBCO01000018">
    <property type="protein sequence ID" value="ORC88081.1"/>
    <property type="molecule type" value="Genomic_DNA"/>
</dbReference>
<evidence type="ECO:0000256" key="2">
    <source>
        <dbReference type="SAM" id="MobiDB-lite"/>
    </source>
</evidence>
<evidence type="ECO:0000256" key="3">
    <source>
        <dbReference type="SAM" id="Phobius"/>
    </source>
</evidence>
<dbReference type="Gene3D" id="3.40.50.1820">
    <property type="entry name" value="alpha/beta hydrolase"/>
    <property type="match status" value="1"/>
</dbReference>
<dbReference type="Proteomes" id="UP000192257">
    <property type="component" value="Unassembled WGS sequence"/>
</dbReference>
<comment type="caution">
    <text evidence="5">The sequence shown here is derived from an EMBL/GenBank/DDBJ whole genome shotgun (WGS) entry which is preliminary data.</text>
</comment>
<keyword evidence="6" id="KW-1185">Reference proteome</keyword>
<dbReference type="AlphaFoldDB" id="A0A1X0NTZ0"/>
<evidence type="ECO:0000313" key="5">
    <source>
        <dbReference type="EMBL" id="ORC88081.1"/>
    </source>
</evidence>
<organism evidence="5 6">
    <name type="scientific">Trypanosoma theileri</name>
    <dbReference type="NCBI Taxonomy" id="67003"/>
    <lineage>
        <taxon>Eukaryota</taxon>
        <taxon>Discoba</taxon>
        <taxon>Euglenozoa</taxon>
        <taxon>Kinetoplastea</taxon>
        <taxon>Metakinetoplastina</taxon>
        <taxon>Trypanosomatida</taxon>
        <taxon>Trypanosomatidae</taxon>
        <taxon>Trypanosoma</taxon>
    </lineage>
</organism>
<gene>
    <name evidence="5" type="ORF">TM35_000181380</name>
</gene>
<keyword evidence="3" id="KW-1133">Transmembrane helix</keyword>
<protein>
    <recommendedName>
        <fullName evidence="4">BD-FAE-like domain-containing protein</fullName>
    </recommendedName>
</protein>
<feature type="transmembrane region" description="Helical" evidence="3">
    <location>
        <begin position="288"/>
        <end position="313"/>
    </location>
</feature>
<sequence>MMMRYVLQQILWLISVTAQLIAAMGVGLKWIIMAIRLFLYAMLELQYFIPHILWYIVSPNVIRRVAYRSSQRTKRRNLEIFLKKITRDAPLMYNAEEVLAGMANNNSISNPTLAASFSKTINPQTLAVELLATSLNPADGRLMSGLPQCMTSTGATDAVLQLSNSDSFADTLSVIQRYYCGNTGSTNTNTTNNNNNNTATTTNTEEGTGATPPSGEKKNPEPKISEVLEGPSTAESEDEEDEEDRKNLHNRATLDIYLPIPLDALFRMMEQEKTMSARSRLHRRKFPIVISINGGAWIIGSNLWSFLIARLLAARGYIVFCPDYRNFPQTDMEGMVLDVSDAIRWVLQNAERYSGDLDDVTLVGQSAGAHLTMMSLISQAQLHAQQANNNDANDHDSRSTSKNERNGESNENDESLNKTPRKNFAYNVMRYNPRQSIQRYVGISGIYNVRGLVRHFHRRGLYKRVLYQIAGGRENMPRFSINTYFDERRRAETGEVIPKNIFDFLPEYMFFIHGDADCSAPLSESANLAFMMRNAQRAYLAERYTSTDYVNAMEPRLRPVVIEFILVPGANHTDAIVDECFCSKSSHVVDFLCNYSTNDERRELQLASPMTSDLNRELDEDEGGIIPSRQPDGILYTPVPHNKRPIFLRLAAYVCPF</sequence>
<feature type="compositionally biased region" description="Basic and acidic residues" evidence="2">
    <location>
        <begin position="392"/>
        <end position="408"/>
    </location>
</feature>
<dbReference type="PANTHER" id="PTHR48081:SF33">
    <property type="entry name" value="KYNURENINE FORMAMIDASE"/>
    <property type="match status" value="1"/>
</dbReference>
<feature type="transmembrane region" description="Helical" evidence="3">
    <location>
        <begin position="12"/>
        <end position="39"/>
    </location>
</feature>
<dbReference type="GO" id="GO:0016787">
    <property type="term" value="F:hydrolase activity"/>
    <property type="evidence" value="ECO:0007669"/>
    <property type="project" value="UniProtKB-KW"/>
</dbReference>
<dbReference type="InterPro" id="IPR049492">
    <property type="entry name" value="BD-FAE-like_dom"/>
</dbReference>
<evidence type="ECO:0000313" key="6">
    <source>
        <dbReference type="Proteomes" id="UP000192257"/>
    </source>
</evidence>
<dbReference type="SUPFAM" id="SSF53474">
    <property type="entry name" value="alpha/beta-Hydrolases"/>
    <property type="match status" value="1"/>
</dbReference>
<keyword evidence="3" id="KW-0812">Transmembrane</keyword>
<keyword evidence="1" id="KW-0378">Hydrolase</keyword>
<feature type="transmembrane region" description="Helical" evidence="3">
    <location>
        <begin position="45"/>
        <end position="66"/>
    </location>
</feature>
<feature type="domain" description="BD-FAE-like" evidence="4">
    <location>
        <begin position="283"/>
        <end position="390"/>
    </location>
</feature>
<name>A0A1X0NTZ0_9TRYP</name>
<accession>A0A1X0NTZ0</accession>
<dbReference type="RefSeq" id="XP_028882147.1">
    <property type="nucleotide sequence ID" value="XM_029026451.1"/>
</dbReference>
<dbReference type="PANTHER" id="PTHR48081">
    <property type="entry name" value="AB HYDROLASE SUPERFAMILY PROTEIN C4A8.06C"/>
    <property type="match status" value="1"/>
</dbReference>
<evidence type="ECO:0000256" key="1">
    <source>
        <dbReference type="ARBA" id="ARBA00022801"/>
    </source>
</evidence>
<feature type="region of interest" description="Disordered" evidence="2">
    <location>
        <begin position="384"/>
        <end position="419"/>
    </location>
</feature>
<dbReference type="InterPro" id="IPR029058">
    <property type="entry name" value="AB_hydrolase_fold"/>
</dbReference>
<dbReference type="OrthoDB" id="6495301at2759"/>
<dbReference type="InterPro" id="IPR050300">
    <property type="entry name" value="GDXG_lipolytic_enzyme"/>
</dbReference>
<reference evidence="5 6" key="1">
    <citation type="submission" date="2017-03" db="EMBL/GenBank/DDBJ databases">
        <title>An alternative strategy for trypanosome survival in the mammalian bloodstream revealed through genome and transcriptome analysis of the ubiquitous bovine parasite Trypanosoma (Megatrypanum) theileri.</title>
        <authorList>
            <person name="Kelly S."/>
            <person name="Ivens A."/>
            <person name="Mott A."/>
            <person name="O'Neill E."/>
            <person name="Emms D."/>
            <person name="Macleod O."/>
            <person name="Voorheis P."/>
            <person name="Matthews J."/>
            <person name="Matthews K."/>
            <person name="Carrington M."/>
        </authorList>
    </citation>
    <scope>NUCLEOTIDE SEQUENCE [LARGE SCALE GENOMIC DNA]</scope>
    <source>
        <strain evidence="5">Edinburgh</strain>
    </source>
</reference>
<evidence type="ECO:0000259" key="4">
    <source>
        <dbReference type="Pfam" id="PF20434"/>
    </source>
</evidence>
<proteinExistence type="predicted"/>
<dbReference type="GeneID" id="39986231"/>